<dbReference type="Proteomes" id="UP000680670">
    <property type="component" value="Unassembled WGS sequence"/>
</dbReference>
<evidence type="ECO:0000313" key="1">
    <source>
        <dbReference type="EMBL" id="GIN98413.1"/>
    </source>
</evidence>
<reference evidence="1 2" key="1">
    <citation type="submission" date="2021-03" db="EMBL/GenBank/DDBJ databases">
        <title>Antimicrobial resistance genes in bacteria isolated from Japanese honey, and their potential for conferring macrolide and lincosamide resistance in the American foulbrood pathogen Paenibacillus larvae.</title>
        <authorList>
            <person name="Okamoto M."/>
            <person name="Kumagai M."/>
            <person name="Kanamori H."/>
            <person name="Takamatsu D."/>
        </authorList>
    </citation>
    <scope>NUCLEOTIDE SEQUENCE [LARGE SCALE GENOMIC DNA]</scope>
    <source>
        <strain evidence="1 2">J6TS1</strain>
    </source>
</reference>
<keyword evidence="2" id="KW-1185">Reference proteome</keyword>
<name>A0ABQ4L2B1_SIMTE</name>
<organism evidence="1 2">
    <name type="scientific">Siminovitchia terrae</name>
    <name type="common">Bacillus terrae</name>
    <dbReference type="NCBI Taxonomy" id="1914933"/>
    <lineage>
        <taxon>Bacteria</taxon>
        <taxon>Bacillati</taxon>
        <taxon>Bacillota</taxon>
        <taxon>Bacilli</taxon>
        <taxon>Bacillales</taxon>
        <taxon>Bacillaceae</taxon>
        <taxon>Siminovitchia</taxon>
    </lineage>
</organism>
<gene>
    <name evidence="1" type="ORF">J6TS1_42830</name>
</gene>
<proteinExistence type="predicted"/>
<comment type="caution">
    <text evidence="1">The sequence shown here is derived from an EMBL/GenBank/DDBJ whole genome shotgun (WGS) entry which is preliminary data.</text>
</comment>
<dbReference type="EMBL" id="BORJ01000014">
    <property type="protein sequence ID" value="GIN98413.1"/>
    <property type="molecule type" value="Genomic_DNA"/>
</dbReference>
<accession>A0ABQ4L2B1</accession>
<evidence type="ECO:0000313" key="2">
    <source>
        <dbReference type="Proteomes" id="UP000680670"/>
    </source>
</evidence>
<protein>
    <submittedName>
        <fullName evidence="1">Uncharacterized protein</fullName>
    </submittedName>
</protein>
<sequence length="53" mass="5790">MSVKKENASVNSNADAENAGVDTSTKIVIGNKIRPGVDRAYCYWIYILSVTLL</sequence>